<feature type="region of interest" description="Disordered" evidence="1">
    <location>
        <begin position="94"/>
        <end position="126"/>
    </location>
</feature>
<dbReference type="EMBL" id="MU128912">
    <property type="protein sequence ID" value="KAF9520340.1"/>
    <property type="molecule type" value="Genomic_DNA"/>
</dbReference>
<proteinExistence type="predicted"/>
<feature type="region of interest" description="Disordered" evidence="1">
    <location>
        <begin position="463"/>
        <end position="496"/>
    </location>
</feature>
<name>A0A9P6BA44_9AGAM</name>
<dbReference type="InterPro" id="IPR000626">
    <property type="entry name" value="Ubiquitin-like_dom"/>
</dbReference>
<feature type="region of interest" description="Disordered" evidence="1">
    <location>
        <begin position="378"/>
        <end position="434"/>
    </location>
</feature>
<sequence length="496" mass="52504">MASASDVTAEGEKDTSVHVFLPSHSYSLTLHDLALDATVAELKHAIFEQCPGRPRESGQRIIVQGKLLSDEEPIPSSPPRTVYLAVHPSAWTATPPSSPTRSSLHLPSGPPSTAPPVVASAPPSNEPPLPLSVQLSSLPTEFITYIHANALRVLSGQSIVSWAGPSELAHARRVARTVIKYAGLGWAPALDEDLPVGADVGKGLQYTSVLIDNLPYLALSTPDANPTPIQLTALRILTYTFPLLPLLKHLPRPSPTTSRRPTLVQPAQAVRRFGINVRVQRGGGAVAAGDDRVIIEDENPNAYFPPVPEFRFQFHFHLPPSRVLLQLLFTLSRAALLVYFFAPARKPLWLACIVGWIGWEMFVVLRHAGRERELRAARRRGNDGADDRPAAGGAPGGQGADAVGEPHLNAGPNARPVAVGGATGPHPPQAGNATGISQLIDRLANINLTSESNALSMAIRTPPSPPAALVASGQGPVAGTPPPAREAPANDAGEVI</sequence>
<comment type="caution">
    <text evidence="3">The sequence shown here is derived from an EMBL/GenBank/DDBJ whole genome shotgun (WGS) entry which is preliminary data.</text>
</comment>
<feature type="compositionally biased region" description="Low complexity" evidence="1">
    <location>
        <begin position="94"/>
        <end position="107"/>
    </location>
</feature>
<dbReference type="SUPFAM" id="SSF54236">
    <property type="entry name" value="Ubiquitin-like"/>
    <property type="match status" value="1"/>
</dbReference>
<dbReference type="PROSITE" id="PS50053">
    <property type="entry name" value="UBIQUITIN_2"/>
    <property type="match status" value="1"/>
</dbReference>
<keyword evidence="4" id="KW-1185">Reference proteome</keyword>
<gene>
    <name evidence="3" type="ORF">BS47DRAFT_755366</name>
</gene>
<organism evidence="3 4">
    <name type="scientific">Hydnum rufescens UP504</name>
    <dbReference type="NCBI Taxonomy" id="1448309"/>
    <lineage>
        <taxon>Eukaryota</taxon>
        <taxon>Fungi</taxon>
        <taxon>Dikarya</taxon>
        <taxon>Basidiomycota</taxon>
        <taxon>Agaricomycotina</taxon>
        <taxon>Agaricomycetes</taxon>
        <taxon>Cantharellales</taxon>
        <taxon>Hydnaceae</taxon>
        <taxon>Hydnum</taxon>
    </lineage>
</organism>
<evidence type="ECO:0000259" key="2">
    <source>
        <dbReference type="PROSITE" id="PS50053"/>
    </source>
</evidence>
<feature type="compositionally biased region" description="Basic and acidic residues" evidence="1">
    <location>
        <begin position="378"/>
        <end position="389"/>
    </location>
</feature>
<dbReference type="Gene3D" id="3.10.20.90">
    <property type="entry name" value="Phosphatidylinositol 3-kinase Catalytic Subunit, Chain A, domain 1"/>
    <property type="match status" value="1"/>
</dbReference>
<evidence type="ECO:0000313" key="3">
    <source>
        <dbReference type="EMBL" id="KAF9520340.1"/>
    </source>
</evidence>
<dbReference type="InterPro" id="IPR029071">
    <property type="entry name" value="Ubiquitin-like_domsf"/>
</dbReference>
<accession>A0A9P6BA44</accession>
<feature type="domain" description="Ubiquitin-like" evidence="2">
    <location>
        <begin position="17"/>
        <end position="74"/>
    </location>
</feature>
<evidence type="ECO:0000313" key="4">
    <source>
        <dbReference type="Proteomes" id="UP000886523"/>
    </source>
</evidence>
<reference evidence="3" key="1">
    <citation type="journal article" date="2020" name="Nat. Commun.">
        <title>Large-scale genome sequencing of mycorrhizal fungi provides insights into the early evolution of symbiotic traits.</title>
        <authorList>
            <person name="Miyauchi S."/>
            <person name="Kiss E."/>
            <person name="Kuo A."/>
            <person name="Drula E."/>
            <person name="Kohler A."/>
            <person name="Sanchez-Garcia M."/>
            <person name="Morin E."/>
            <person name="Andreopoulos B."/>
            <person name="Barry K.W."/>
            <person name="Bonito G."/>
            <person name="Buee M."/>
            <person name="Carver A."/>
            <person name="Chen C."/>
            <person name="Cichocki N."/>
            <person name="Clum A."/>
            <person name="Culley D."/>
            <person name="Crous P.W."/>
            <person name="Fauchery L."/>
            <person name="Girlanda M."/>
            <person name="Hayes R.D."/>
            <person name="Keri Z."/>
            <person name="LaButti K."/>
            <person name="Lipzen A."/>
            <person name="Lombard V."/>
            <person name="Magnuson J."/>
            <person name="Maillard F."/>
            <person name="Murat C."/>
            <person name="Nolan M."/>
            <person name="Ohm R.A."/>
            <person name="Pangilinan J."/>
            <person name="Pereira M.F."/>
            <person name="Perotto S."/>
            <person name="Peter M."/>
            <person name="Pfister S."/>
            <person name="Riley R."/>
            <person name="Sitrit Y."/>
            <person name="Stielow J.B."/>
            <person name="Szollosi G."/>
            <person name="Zifcakova L."/>
            <person name="Stursova M."/>
            <person name="Spatafora J.W."/>
            <person name="Tedersoo L."/>
            <person name="Vaario L.M."/>
            <person name="Yamada A."/>
            <person name="Yan M."/>
            <person name="Wang P."/>
            <person name="Xu J."/>
            <person name="Bruns T."/>
            <person name="Baldrian P."/>
            <person name="Vilgalys R."/>
            <person name="Dunand C."/>
            <person name="Henrissat B."/>
            <person name="Grigoriev I.V."/>
            <person name="Hibbett D."/>
            <person name="Nagy L.G."/>
            <person name="Martin F.M."/>
        </authorList>
    </citation>
    <scope>NUCLEOTIDE SEQUENCE</scope>
    <source>
        <strain evidence="3">UP504</strain>
    </source>
</reference>
<evidence type="ECO:0000256" key="1">
    <source>
        <dbReference type="SAM" id="MobiDB-lite"/>
    </source>
</evidence>
<dbReference type="AlphaFoldDB" id="A0A9P6BA44"/>
<dbReference type="OrthoDB" id="3270721at2759"/>
<protein>
    <recommendedName>
        <fullName evidence="2">Ubiquitin-like domain-containing protein</fullName>
    </recommendedName>
</protein>
<dbReference type="Proteomes" id="UP000886523">
    <property type="component" value="Unassembled WGS sequence"/>
</dbReference>